<evidence type="ECO:0008006" key="4">
    <source>
        <dbReference type="Google" id="ProtNLM"/>
    </source>
</evidence>
<feature type="region of interest" description="Disordered" evidence="1">
    <location>
        <begin position="39"/>
        <end position="58"/>
    </location>
</feature>
<dbReference type="OrthoDB" id="6387072at2"/>
<evidence type="ECO:0000313" key="2">
    <source>
        <dbReference type="EMBL" id="AQT69802.1"/>
    </source>
</evidence>
<evidence type="ECO:0000256" key="1">
    <source>
        <dbReference type="SAM" id="MobiDB-lite"/>
    </source>
</evidence>
<keyword evidence="3" id="KW-1185">Reference proteome</keyword>
<dbReference type="STRING" id="1936003.STSP2_02999"/>
<dbReference type="KEGG" id="alus:STSP2_02999"/>
<name>A0A1U9NPD7_9BACT</name>
<dbReference type="CDD" id="cd11576">
    <property type="entry name" value="GH99_GH71_like_2"/>
    <property type="match status" value="1"/>
</dbReference>
<organism evidence="2 3">
    <name type="scientific">Anaerohalosphaera lusitana</name>
    <dbReference type="NCBI Taxonomy" id="1936003"/>
    <lineage>
        <taxon>Bacteria</taxon>
        <taxon>Pseudomonadati</taxon>
        <taxon>Planctomycetota</taxon>
        <taxon>Phycisphaerae</taxon>
        <taxon>Sedimentisphaerales</taxon>
        <taxon>Anaerohalosphaeraceae</taxon>
        <taxon>Anaerohalosphaera</taxon>
    </lineage>
</organism>
<dbReference type="EMBL" id="CP019791">
    <property type="protein sequence ID" value="AQT69802.1"/>
    <property type="molecule type" value="Genomic_DNA"/>
</dbReference>
<dbReference type="Proteomes" id="UP000189674">
    <property type="component" value="Chromosome"/>
</dbReference>
<proteinExistence type="predicted"/>
<dbReference type="RefSeq" id="WP_146663452.1">
    <property type="nucleotide sequence ID" value="NZ_CP019791.1"/>
</dbReference>
<accession>A0A1U9NPD7</accession>
<dbReference type="AlphaFoldDB" id="A0A1U9NPD7"/>
<evidence type="ECO:0000313" key="3">
    <source>
        <dbReference type="Proteomes" id="UP000189674"/>
    </source>
</evidence>
<sequence>MMSHKNRLTFIGFFIICLCGFGYCEDGSASGSAAVSAENRDPLRPYDGPSVPGSDPSTLKGKVMTGYQGWFNCEGDGANLGWTHWAKNRNKPFEPNNIAVDLWPDVSEYDDDELYTTGFFHADGTPAKTFSSHNRKTVLRHFKWMQDYGIDGAFVQRFANGLHDKTMRYHKDVVLSSAREGANRYGRTYTIMYDLTGIPDEAITRVFDDWRMLRDKMHITEDPAFQHYNGKPLVAIWGVGFNNQIKRRPGFEQCRQLVKKFKADGCSVMLGIATGWREQNNDALQNPKLHDLLLMADVLSPWSVGRFGDLPGVERHAKKYWRPDAVWAKEHGVGYMPVVFPGFSWHNLKGAELDSIPRLKGKFFWSQVLAVKKAGCEMLYIAMFDEVDEATAIFKCSNNPPTTGGSKFLTYDGLPSDFYLRLAGRAGKLLRR</sequence>
<dbReference type="Gene3D" id="3.20.20.80">
    <property type="entry name" value="Glycosidases"/>
    <property type="match status" value="1"/>
</dbReference>
<protein>
    <recommendedName>
        <fullName evidence="4">Xylosidase/arabinosidase</fullName>
    </recommendedName>
</protein>
<reference evidence="3" key="1">
    <citation type="submission" date="2017-02" db="EMBL/GenBank/DDBJ databases">
        <title>Comparative genomics and description of representatives of a novel lineage of planctomycetes thriving in anoxic sediments.</title>
        <authorList>
            <person name="Spring S."/>
            <person name="Bunk B."/>
            <person name="Sproer C."/>
        </authorList>
    </citation>
    <scope>NUCLEOTIDE SEQUENCE [LARGE SCALE GENOMIC DNA]</scope>
    <source>
        <strain evidence="3">ST-NAGAB-D1</strain>
    </source>
</reference>
<gene>
    <name evidence="2" type="ORF">STSP2_02999</name>
</gene>